<name>E5AMM9_MYCRK</name>
<reference evidence="1 2" key="1">
    <citation type="journal article" date="2011" name="J. Bacteriol.">
        <title>Complete genome sequence of Burkholderia rhizoxinica, an endosymbiont of Rhizopus microsporus.</title>
        <authorList>
            <person name="Lackner G."/>
            <person name="Moebius N."/>
            <person name="Partida-Martinez L."/>
            <person name="Hertweck C."/>
        </authorList>
    </citation>
    <scope>NUCLEOTIDE SEQUENCE [LARGE SCALE GENOMIC DNA]</scope>
    <source>
        <strain evidence="2">DSM 19002 / CIP 109453 / HKI 454</strain>
    </source>
</reference>
<dbReference type="HOGENOM" id="CLU_3096622_0_0_4"/>
<dbReference type="Proteomes" id="UP000007437">
    <property type="component" value="Chromosome"/>
</dbReference>
<gene>
    <name evidence="1" type="ordered locus">RBRH_03078</name>
</gene>
<dbReference type="AlphaFoldDB" id="E5AMM9"/>
<sequence>MLVVASGINRVDERKVAARVGHPRAVFNSSPPQLVKLTGAPMADVALRDAP</sequence>
<organism evidence="1 2">
    <name type="scientific">Mycetohabitans rhizoxinica (strain DSM 19002 / CIP 109453 / HKI 454)</name>
    <name type="common">Paraburkholderia rhizoxinica</name>
    <dbReference type="NCBI Taxonomy" id="882378"/>
    <lineage>
        <taxon>Bacteria</taxon>
        <taxon>Pseudomonadati</taxon>
        <taxon>Pseudomonadota</taxon>
        <taxon>Betaproteobacteria</taxon>
        <taxon>Burkholderiales</taxon>
        <taxon>Burkholderiaceae</taxon>
        <taxon>Mycetohabitans</taxon>
    </lineage>
</organism>
<accession>E5AMM9</accession>
<dbReference type="KEGG" id="brh:RBRH_03078"/>
<protein>
    <submittedName>
        <fullName evidence="1">Uncharacterized protein</fullName>
    </submittedName>
</protein>
<proteinExistence type="predicted"/>
<dbReference type="EMBL" id="FR687359">
    <property type="protein sequence ID" value="CBW76261.1"/>
    <property type="molecule type" value="Genomic_DNA"/>
</dbReference>
<evidence type="ECO:0000313" key="1">
    <source>
        <dbReference type="EMBL" id="CBW76261.1"/>
    </source>
</evidence>
<evidence type="ECO:0000313" key="2">
    <source>
        <dbReference type="Proteomes" id="UP000007437"/>
    </source>
</evidence>